<feature type="compositionally biased region" description="Basic and acidic residues" evidence="1">
    <location>
        <begin position="432"/>
        <end position="447"/>
    </location>
</feature>
<feature type="compositionally biased region" description="Basic and acidic residues" evidence="1">
    <location>
        <begin position="1050"/>
        <end position="1063"/>
    </location>
</feature>
<feature type="region of interest" description="Disordered" evidence="1">
    <location>
        <begin position="870"/>
        <end position="971"/>
    </location>
</feature>
<dbReference type="PANTHER" id="PTHR12482">
    <property type="entry name" value="LIPASE ROG1-RELATED-RELATED"/>
    <property type="match status" value="1"/>
</dbReference>
<evidence type="ECO:0000259" key="2">
    <source>
        <dbReference type="Pfam" id="PF05057"/>
    </source>
</evidence>
<accession>A0A0J9TET6</accession>
<organism evidence="3 4">
    <name type="scientific">Plasmodium vivax Mauritania I</name>
    <dbReference type="NCBI Taxonomy" id="1035515"/>
    <lineage>
        <taxon>Eukaryota</taxon>
        <taxon>Sar</taxon>
        <taxon>Alveolata</taxon>
        <taxon>Apicomplexa</taxon>
        <taxon>Aconoidasida</taxon>
        <taxon>Haemosporida</taxon>
        <taxon>Plasmodiidae</taxon>
        <taxon>Plasmodium</taxon>
        <taxon>Plasmodium (Plasmodium)</taxon>
    </lineage>
</organism>
<gene>
    <name evidence="3" type="ORF">PVMG_04948</name>
</gene>
<dbReference type="SUPFAM" id="SSF53474">
    <property type="entry name" value="alpha/beta-Hydrolases"/>
    <property type="match status" value="1"/>
</dbReference>
<feature type="compositionally biased region" description="Polar residues" evidence="1">
    <location>
        <begin position="413"/>
        <end position="424"/>
    </location>
</feature>
<feature type="compositionally biased region" description="Basic and acidic residues" evidence="1">
    <location>
        <begin position="953"/>
        <end position="968"/>
    </location>
</feature>
<dbReference type="EMBL" id="KQ235046">
    <property type="protein sequence ID" value="KMZ93202.1"/>
    <property type="molecule type" value="Genomic_DNA"/>
</dbReference>
<feature type="compositionally biased region" description="Basic residues" evidence="1">
    <location>
        <begin position="1608"/>
        <end position="1617"/>
    </location>
</feature>
<dbReference type="InterPro" id="IPR029058">
    <property type="entry name" value="AB_hydrolase_fold"/>
</dbReference>
<feature type="compositionally biased region" description="Basic and acidic residues" evidence="1">
    <location>
        <begin position="1322"/>
        <end position="1336"/>
    </location>
</feature>
<protein>
    <recommendedName>
        <fullName evidence="2">DUF676 domain-containing protein</fullName>
    </recommendedName>
</protein>
<feature type="compositionally biased region" description="Acidic residues" evidence="1">
    <location>
        <begin position="1293"/>
        <end position="1306"/>
    </location>
</feature>
<reference evidence="3 4" key="1">
    <citation type="submission" date="2011-08" db="EMBL/GenBank/DDBJ databases">
        <title>The Genome Sequence of Plasmodium vivax Mauritania I.</title>
        <authorList>
            <consortium name="The Broad Institute Genome Sequencing Platform"/>
            <consortium name="The Broad Institute Genome Sequencing Center for Infectious Disease"/>
            <person name="Neafsey D."/>
            <person name="Carlton J."/>
            <person name="Barnwell J."/>
            <person name="Collins W."/>
            <person name="Escalante A."/>
            <person name="Mullikin J."/>
            <person name="Saul A."/>
            <person name="Guigo R."/>
            <person name="Camara F."/>
            <person name="Young S.K."/>
            <person name="Zeng Q."/>
            <person name="Gargeya S."/>
            <person name="Fitzgerald M."/>
            <person name="Haas B."/>
            <person name="Abouelleil A."/>
            <person name="Alvarado L."/>
            <person name="Arachchi H.M."/>
            <person name="Berlin A."/>
            <person name="Brown A."/>
            <person name="Chapman S.B."/>
            <person name="Chen Z."/>
            <person name="Dunbar C."/>
            <person name="Freedman E."/>
            <person name="Gearin G."/>
            <person name="Gellesch M."/>
            <person name="Goldberg J."/>
            <person name="Griggs A."/>
            <person name="Gujja S."/>
            <person name="Heiman D."/>
            <person name="Howarth C."/>
            <person name="Larson L."/>
            <person name="Lui A."/>
            <person name="MacDonald P.J.P."/>
            <person name="Montmayeur A."/>
            <person name="Murphy C."/>
            <person name="Neiman D."/>
            <person name="Pearson M."/>
            <person name="Priest M."/>
            <person name="Roberts A."/>
            <person name="Saif S."/>
            <person name="Shea T."/>
            <person name="Shenoy N."/>
            <person name="Sisk P."/>
            <person name="Stolte C."/>
            <person name="Sykes S."/>
            <person name="Wortman J."/>
            <person name="Nusbaum C."/>
            <person name="Birren B."/>
        </authorList>
    </citation>
    <scope>NUCLEOTIDE SEQUENCE [LARGE SCALE GENOMIC DNA]</scope>
    <source>
        <strain evidence="3 4">Mauritania I</strain>
    </source>
</reference>
<dbReference type="InterPro" id="IPR007751">
    <property type="entry name" value="DUF676_lipase-like"/>
</dbReference>
<dbReference type="OrthoDB" id="273452at2759"/>
<name>A0A0J9TET6_PLAVI</name>
<feature type="region of interest" description="Disordered" evidence="1">
    <location>
        <begin position="1503"/>
        <end position="1617"/>
    </location>
</feature>
<feature type="compositionally biased region" description="Basic residues" evidence="1">
    <location>
        <begin position="70"/>
        <end position="82"/>
    </location>
</feature>
<feature type="region of interest" description="Disordered" evidence="1">
    <location>
        <begin position="243"/>
        <end position="279"/>
    </location>
</feature>
<feature type="compositionally biased region" description="Basic and acidic residues" evidence="1">
    <location>
        <begin position="1255"/>
        <end position="1268"/>
    </location>
</feature>
<feature type="region of interest" description="Disordered" evidence="1">
    <location>
        <begin position="1094"/>
        <end position="1135"/>
    </location>
</feature>
<feature type="compositionally biased region" description="Basic and acidic residues" evidence="1">
    <location>
        <begin position="1110"/>
        <end position="1120"/>
    </location>
</feature>
<feature type="compositionally biased region" description="Basic and acidic residues" evidence="1">
    <location>
        <begin position="83"/>
        <end position="97"/>
    </location>
</feature>
<feature type="compositionally biased region" description="Low complexity" evidence="1">
    <location>
        <begin position="268"/>
        <end position="279"/>
    </location>
</feature>
<dbReference type="Pfam" id="PF05057">
    <property type="entry name" value="DUF676"/>
    <property type="match status" value="1"/>
</dbReference>
<dbReference type="PANTHER" id="PTHR12482:SF62">
    <property type="entry name" value="LIPASE ROG1-RELATED"/>
    <property type="match status" value="1"/>
</dbReference>
<sequence>MKEKKTNYRSESIFSANRNLFEVLETLDDEKEAKRSANFFNSNKNILLNLFANPSGHNRVDSILWGKKSHLHHGGNARRKGCKKGEPRKGEKGKEETISGETIKGETLNDGPINDEPINDEPINGEPINEDAKTVRDSPICGSKKWIEHFCWFCSLNLLDEVLEKEIYKEKIHPHVYDLIYDENTYFDTSSMMSVPYEFARFMLTQLDNNVLHDIKINNIIKEEKYLFKKFCRKYKCDKKYRKVRGGPRSGRPPFSRGSSGGRGSNGSSGSSGRISSDSVKSNHSLLYRSRTVSVRYSNYLNIRRELFNSGRVGGKRVGGSSLPARKLFYESGNLGNCTGTDLFYCRRAAPPGEVSSGDGNISGGNRSGNRSNNKSCDTLSLDGEGKGRREAGKRSRLAAGGDAPNRRGGEQVSPSVSNRSGSGYSVGRVPPGERRGKLERSLTSRREMCRQRFAKTDVRNGVHVKGDKQCSRVLRRSNSFSMHHREGGIAANGGMANGGGPPQEARKDRPSSRSQRIYHKYKHNLNYIKQFYYVDETQKKPFPLCLYNIFKAHGTIKQCSRCYCFFNSTSCHCLECKRKSNLSLKNPHYFIFQHGLTASVQDFQNIVNPLLIKYPHLFIYITYSNQSHTFEGVDVGTERICTELNCLFKIINYKINVSMIGHSLGGILNRSVLINLYRKKMFKNKRLINFITFACPHIGVHENMAIMKLLSTYLGAHTIDDLNNKTTLLLKIASVESISILKKFENIIFYGNAQSDWLVGIRTSLILPYTLFNEELILFIIEQAKNVPEIPINIFSVVHLYMRKKKLLFFYFYQDLKNPNYLLNKRKDQNRFLDQMLQTIISSRKLLSCSQRKKFNAFVDYYGGVGAKEGQSKGKPKRKKKSPSGGEAKGGSPSPGDAQEGSAFPGDAHPGDADSSNSPSACPKREDSPPCEEQTSGSAPTQMNRRGSSIHTDGEAPEMRSTRDKPYMSDGVNVQMLPIHFRKNVSTVETNRRARVGVSHSCDKLPPMNVLSSGGKEGICAEEDTCAKEDGNASGKSLTCEDVHLGREEANEKASANEKEKANVSAKEQANRASYYDRYLCIPESYKIASSSLAAERGGGPHSGANESGNREGSHREGNRPASNRHSSNSRKKKLGDYKHFEKLFFECLKRKIINDIKTLDNNLKRKKKKADVAPSKSFSLQNTINALKNYSLFYLKNGAERGAHEGGGLDGGGLQSGRHDYQPIADGTLGEALEATHSVERESCEGNTNKQSNETHTDESNRKKESSTLQLCDANSEEYDYISEFFYTTSEDNEGGDANDESLGDEPVLARGRKSNPGGEHPDEQQSEHLDDQPPHNPGKSAPKKRWKGTTLLKGITKNDKKKYKQILSHIYTISNEELIEKFCKNPELLYYEVLFYCLNQLPIQRYTISLPLYSNAHVQIIAHPRICSGESATKYATMSRKRVFLLCIFLAISAVVDEAESFRKPDAAANVSFLEFTADGNAEEGQAQPSEPIVNTQPLQENVSEAAPHSEESTGGSAEKGSGGHEETPHAGEHDKGSGGSNGSVLADGHAEEAPNEQVSSEKNDGHSESSTTGSHSDKEELDLYTSSPSDKEENSAPAMGGMHNTRKHPKRMSPMKWQIKMGRTPHRRVPTRERCHLRMWVARVAASTESTVNTLNMGSTESTVNTLNMGSTESTVNMVSMVSTVSMVSMVSTVNMVSMGSTVSTLNMGSTESTVNMASTAEASILPALKEKGIHVSSPERVILEIIESAKEGIKGLLKLRKSKDTGKLLEEALEKLNINQRDLHANNNFITLEMYDRILSEMFKILTEMSFYKDGHFYETLGLNKSILNQSLKEIKIKMLRTIGVPYTKLPPIVKNKEKESTCAANNLIISITSKELAQRMAIMFAKWLAPEEYGSVVDLDKSIELNVLCAGAPILVQQWKYYQNMLGFETGNEHAFLNLIDELLVIDKRHSNNEAYSKVIRKIKKSKAFNYCTKVMRIAGNISSIPFNHENNKTPSYSIIGSLGNLVKAHMGNYYVAIANRINSYFAYAEKRNKKNSPLKVVSVCTLLHLTDMLHNCSDEHLKNILDLNTLKLNILNMQGRRVLQPLVKMSFLGAAQNPALKEICEPSNHLVDETLSKLLNLLSTGSHELLAAEVEKRGFDEDYIQEEIKNINESDNNVRDKGEDEVENLIFEDL</sequence>
<feature type="region of interest" description="Disordered" evidence="1">
    <location>
        <begin position="485"/>
        <end position="515"/>
    </location>
</feature>
<proteinExistence type="predicted"/>
<feature type="compositionally biased region" description="Basic and acidic residues" evidence="1">
    <location>
        <begin position="384"/>
        <end position="394"/>
    </location>
</feature>
<feature type="region of interest" description="Disordered" evidence="1">
    <location>
        <begin position="1241"/>
        <end position="1273"/>
    </location>
</feature>
<feature type="domain" description="DUF676" evidence="2">
    <location>
        <begin position="586"/>
        <end position="764"/>
    </location>
</feature>
<feature type="region of interest" description="Disordered" evidence="1">
    <location>
        <begin position="1050"/>
        <end position="1069"/>
    </location>
</feature>
<dbReference type="InterPro" id="IPR044294">
    <property type="entry name" value="Lipase-like"/>
</dbReference>
<evidence type="ECO:0000256" key="1">
    <source>
        <dbReference type="SAM" id="MobiDB-lite"/>
    </source>
</evidence>
<feature type="region of interest" description="Disordered" evidence="1">
    <location>
        <begin position="354"/>
        <end position="447"/>
    </location>
</feature>
<dbReference type="Gene3D" id="3.40.50.1820">
    <property type="entry name" value="alpha/beta hydrolase"/>
    <property type="match status" value="1"/>
</dbReference>
<feature type="compositionally biased region" description="Polar residues" evidence="1">
    <location>
        <begin position="934"/>
        <end position="952"/>
    </location>
</feature>
<feature type="compositionally biased region" description="Basic and acidic residues" evidence="1">
    <location>
        <begin position="1525"/>
        <end position="1540"/>
    </location>
</feature>
<feature type="region of interest" description="Disordered" evidence="1">
    <location>
        <begin position="1292"/>
        <end position="1348"/>
    </location>
</feature>
<feature type="region of interest" description="Disordered" evidence="1">
    <location>
        <begin position="70"/>
        <end position="120"/>
    </location>
</feature>
<dbReference type="Proteomes" id="UP000053776">
    <property type="component" value="Unassembled WGS sequence"/>
</dbReference>
<evidence type="ECO:0000313" key="3">
    <source>
        <dbReference type="EMBL" id="KMZ93202.1"/>
    </source>
</evidence>
<evidence type="ECO:0000313" key="4">
    <source>
        <dbReference type="Proteomes" id="UP000053776"/>
    </source>
</evidence>